<dbReference type="GO" id="GO:0003677">
    <property type="term" value="F:DNA binding"/>
    <property type="evidence" value="ECO:0007669"/>
    <property type="project" value="UniProtKB-KW"/>
</dbReference>
<accession>A0A411WRP4</accession>
<dbReference type="Proteomes" id="UP000293154">
    <property type="component" value="Chromosome"/>
</dbReference>
<dbReference type="InterPro" id="IPR010982">
    <property type="entry name" value="Lambda_DNA-bd_dom_sf"/>
</dbReference>
<dbReference type="Gene3D" id="1.10.260.40">
    <property type="entry name" value="lambda repressor-like DNA-binding domains"/>
    <property type="match status" value="1"/>
</dbReference>
<reference evidence="1 2" key="1">
    <citation type="submission" date="2019-03" db="EMBL/GenBank/DDBJ databases">
        <title>Pragia sp. nov. isolated from the gut tract of Carduelis flavirostris.</title>
        <authorList>
            <person name="Ge Y."/>
        </authorList>
    </citation>
    <scope>NUCLEOTIDE SEQUENCE [LARGE SCALE GENOMIC DNA]</scope>
    <source>
        <strain evidence="1 2">CF-458</strain>
    </source>
</reference>
<protein>
    <submittedName>
        <fullName evidence="1">DNA-binding protein</fullName>
    </submittedName>
</protein>
<dbReference type="KEGG" id="prag:EKN56_04665"/>
<name>A0A411WRP4_9GAMM</name>
<dbReference type="EMBL" id="CP034752">
    <property type="protein sequence ID" value="QBH98675.1"/>
    <property type="molecule type" value="Genomic_DNA"/>
</dbReference>
<keyword evidence="2" id="KW-1185">Reference proteome</keyword>
<dbReference type="AlphaFoldDB" id="A0A411WRP4"/>
<evidence type="ECO:0000313" key="2">
    <source>
        <dbReference type="Proteomes" id="UP000293154"/>
    </source>
</evidence>
<gene>
    <name evidence="1" type="ORF">EKN56_04665</name>
</gene>
<proteinExistence type="predicted"/>
<dbReference type="NCBIfam" id="TIGR04111">
    <property type="entry name" value="BcepMu_gp16"/>
    <property type="match status" value="1"/>
</dbReference>
<keyword evidence="1" id="KW-0238">DNA-binding</keyword>
<organism evidence="1 2">
    <name type="scientific">Limnobaculum zhutongyuii</name>
    <dbReference type="NCBI Taxonomy" id="2498113"/>
    <lineage>
        <taxon>Bacteria</taxon>
        <taxon>Pseudomonadati</taxon>
        <taxon>Pseudomonadota</taxon>
        <taxon>Gammaproteobacteria</taxon>
        <taxon>Enterobacterales</taxon>
        <taxon>Budviciaceae</taxon>
        <taxon>Limnobaculum</taxon>
    </lineage>
</organism>
<dbReference type="OrthoDB" id="5679056at2"/>
<sequence length="62" mass="6740">MTPEQVKAQFHANGTTIHGWAQEHGFKTSYVYAVLNGRMKARFGTAHEIAVALGLKAKVQAA</sequence>
<dbReference type="InterPro" id="IPR026365">
    <property type="entry name" value="BcepMu_gp16"/>
</dbReference>
<evidence type="ECO:0000313" key="1">
    <source>
        <dbReference type="EMBL" id="QBH98675.1"/>
    </source>
</evidence>